<evidence type="ECO:0000256" key="2">
    <source>
        <dbReference type="ARBA" id="ARBA00022679"/>
    </source>
</evidence>
<name>K9H5D1_9PROT</name>
<dbReference type="OrthoDB" id="9801219at2"/>
<dbReference type="GO" id="GO:0005524">
    <property type="term" value="F:ATP binding"/>
    <property type="evidence" value="ECO:0007669"/>
    <property type="project" value="UniProtKB-KW"/>
</dbReference>
<keyword evidence="4 8" id="KW-0418">Kinase</keyword>
<dbReference type="NCBIfam" id="TIGR03168">
    <property type="entry name" value="1-PFK"/>
    <property type="match status" value="1"/>
</dbReference>
<dbReference type="Pfam" id="PF00294">
    <property type="entry name" value="PfkB"/>
    <property type="match status" value="1"/>
</dbReference>
<keyword evidence="5" id="KW-0067">ATP-binding</keyword>
<dbReference type="FunFam" id="3.40.1190.20:FF:000001">
    <property type="entry name" value="Phosphofructokinase"/>
    <property type="match status" value="1"/>
</dbReference>
<dbReference type="Proteomes" id="UP000009881">
    <property type="component" value="Unassembled WGS sequence"/>
</dbReference>
<dbReference type="Gene3D" id="3.40.1190.20">
    <property type="match status" value="1"/>
</dbReference>
<dbReference type="STRING" id="1238182.C882_2371"/>
<dbReference type="PANTHER" id="PTHR46566:SF2">
    <property type="entry name" value="ATP-DEPENDENT 6-PHOSPHOFRUCTOKINASE ISOZYME 2"/>
    <property type="match status" value="1"/>
</dbReference>
<dbReference type="AlphaFoldDB" id="K9H5D1"/>
<proteinExistence type="inferred from homology"/>
<feature type="domain" description="Carbohydrate kinase PfkB" evidence="7">
    <location>
        <begin position="14"/>
        <end position="295"/>
    </location>
</feature>
<evidence type="ECO:0000256" key="3">
    <source>
        <dbReference type="ARBA" id="ARBA00022741"/>
    </source>
</evidence>
<dbReference type="EMBL" id="ANHY01000003">
    <property type="protein sequence ID" value="EKV32294.1"/>
    <property type="molecule type" value="Genomic_DNA"/>
</dbReference>
<dbReference type="SUPFAM" id="SSF53613">
    <property type="entry name" value="Ribokinase-like"/>
    <property type="match status" value="1"/>
</dbReference>
<keyword evidence="2 6" id="KW-0808">Transferase</keyword>
<dbReference type="InterPro" id="IPR029056">
    <property type="entry name" value="Ribokinase-like"/>
</dbReference>
<gene>
    <name evidence="8" type="ORF">C882_2371</name>
</gene>
<dbReference type="PIRSF" id="PIRSF000535">
    <property type="entry name" value="1PFK/6PFK/LacC"/>
    <property type="match status" value="1"/>
</dbReference>
<evidence type="ECO:0000313" key="8">
    <source>
        <dbReference type="EMBL" id="EKV32294.1"/>
    </source>
</evidence>
<accession>K9H5D1</accession>
<dbReference type="InterPro" id="IPR011611">
    <property type="entry name" value="PfkB_dom"/>
</dbReference>
<protein>
    <recommendedName>
        <fullName evidence="6">Phosphofructokinase</fullName>
    </recommendedName>
</protein>
<dbReference type="PATRIC" id="fig|1238182.3.peg.331"/>
<evidence type="ECO:0000259" key="7">
    <source>
        <dbReference type="Pfam" id="PF00294"/>
    </source>
</evidence>
<dbReference type="GO" id="GO:0003872">
    <property type="term" value="F:6-phosphofructokinase activity"/>
    <property type="evidence" value="ECO:0007669"/>
    <property type="project" value="TreeGrafter"/>
</dbReference>
<evidence type="ECO:0000256" key="5">
    <source>
        <dbReference type="ARBA" id="ARBA00022840"/>
    </source>
</evidence>
<keyword evidence="3" id="KW-0547">Nucleotide-binding</keyword>
<keyword evidence="9" id="KW-1185">Reference proteome</keyword>
<evidence type="ECO:0000313" key="9">
    <source>
        <dbReference type="Proteomes" id="UP000009881"/>
    </source>
</evidence>
<dbReference type="GO" id="GO:0005829">
    <property type="term" value="C:cytosol"/>
    <property type="evidence" value="ECO:0007669"/>
    <property type="project" value="TreeGrafter"/>
</dbReference>
<evidence type="ECO:0000256" key="1">
    <source>
        <dbReference type="ARBA" id="ARBA00010688"/>
    </source>
</evidence>
<dbReference type="RefSeq" id="WP_009538782.1">
    <property type="nucleotide sequence ID" value="NZ_ANHY01000003.1"/>
</dbReference>
<comment type="caution">
    <text evidence="8">The sequence shown here is derived from an EMBL/GenBank/DDBJ whole genome shotgun (WGS) entry which is preliminary data.</text>
</comment>
<dbReference type="PANTHER" id="PTHR46566">
    <property type="entry name" value="1-PHOSPHOFRUCTOKINASE-RELATED"/>
    <property type="match status" value="1"/>
</dbReference>
<sequence>MGGILTVTLNPALDVNTSVDRLEPDRKLRTDAPGMDPGGGGINVARVATRLGADVTAWALLGGPTGQMLADLLEGEGVRLVRCETEGATRLSFKVRVTGEDDAQYRFVPPGPEIDAAQADAILRSIDGCMEGVDWVVLSGSLPPGLSPDFIGRIAETVRDRGARLILDTSGPALEAGLEAGVWLVKPDRHETQDLAGEDLPDDAALAAYARRLVDRGAAQVVIATLGAEGALAVTADAATRLRPPEVKQVSAVGAGDSFVAALVTALAAGKAVEDAARAGVAAAAAAVTTTGTGLARAEDIERLTADVTGWEV</sequence>
<comment type="similarity">
    <text evidence="1 6">Belongs to the carbohydrate kinase PfkB family.</text>
</comment>
<organism evidence="8 9">
    <name type="scientific">Caenispirillum salinarum AK4</name>
    <dbReference type="NCBI Taxonomy" id="1238182"/>
    <lineage>
        <taxon>Bacteria</taxon>
        <taxon>Pseudomonadati</taxon>
        <taxon>Pseudomonadota</taxon>
        <taxon>Alphaproteobacteria</taxon>
        <taxon>Rhodospirillales</taxon>
        <taxon>Novispirillaceae</taxon>
        <taxon>Caenispirillum</taxon>
    </lineage>
</organism>
<dbReference type="CDD" id="cd01164">
    <property type="entry name" value="FruK_PfkB_like"/>
    <property type="match status" value="1"/>
</dbReference>
<evidence type="ECO:0000256" key="4">
    <source>
        <dbReference type="ARBA" id="ARBA00022777"/>
    </source>
</evidence>
<evidence type="ECO:0000256" key="6">
    <source>
        <dbReference type="PIRNR" id="PIRNR000535"/>
    </source>
</evidence>
<dbReference type="eggNOG" id="COG1105">
    <property type="taxonomic scope" value="Bacteria"/>
</dbReference>
<reference evidence="8 9" key="1">
    <citation type="journal article" date="2013" name="Genome Announc.">
        <title>Draft Genome Sequence of an Alphaproteobacterium, Caenispirillum salinarum AK4(T), Isolated from a Solar Saltern.</title>
        <authorList>
            <person name="Khatri I."/>
            <person name="Singh A."/>
            <person name="Korpole S."/>
            <person name="Pinnaka A.K."/>
            <person name="Subramanian S."/>
        </authorList>
    </citation>
    <scope>NUCLEOTIDE SEQUENCE [LARGE SCALE GENOMIC DNA]</scope>
    <source>
        <strain evidence="8 9">AK4</strain>
    </source>
</reference>
<dbReference type="InterPro" id="IPR017583">
    <property type="entry name" value="Tagatose/fructose_Pkinase"/>
</dbReference>